<dbReference type="PANTHER" id="PTHR45662:SF2">
    <property type="entry name" value="PHOSPHATIDYLINOSITOL-3-PHOSPHATASE SAC1"/>
    <property type="match status" value="1"/>
</dbReference>
<evidence type="ECO:0000259" key="3">
    <source>
        <dbReference type="PROSITE" id="PS50275"/>
    </source>
</evidence>
<dbReference type="GO" id="GO:0046856">
    <property type="term" value="P:phosphatidylinositol dephosphorylation"/>
    <property type="evidence" value="ECO:0007669"/>
    <property type="project" value="TreeGrafter"/>
</dbReference>
<accession>A0A699Z520</accession>
<dbReference type="InterPro" id="IPR002013">
    <property type="entry name" value="SAC_dom"/>
</dbReference>
<comment type="caution">
    <text evidence="4">The sequence shown here is derived from an EMBL/GenBank/DDBJ whole genome shotgun (WGS) entry which is preliminary data.</text>
</comment>
<feature type="non-terminal residue" evidence="4">
    <location>
        <position position="1"/>
    </location>
</feature>
<keyword evidence="5" id="KW-1185">Reference proteome</keyword>
<sequence length="347" mass="36302">ALGQVSSDFTAQGFFRLNTASREVARQQSGVMRVNCIDCLDRTNVVQGVLARKSLEAMLADLGLLPRIRGEHLATLPEAYPQLEREFKIMWADHGDALSTQYAGTGAMKSGFTRTGQRTTAGVIDDTVKAIVRYYVNNYQDGRKQDAIDLLTGAYQPDGVHPPPLRPQLSPLTPLVLGLLGMGIGTHNLGQLLRYGSSLAAVATTTTNISSSGGGQEGVLASMGMGTLTSLVSSVFLLPGFGVWGSSMGSPAAGPSPYLTVTSSPPDSMAAAAPHLDVGPLSGVVTLGMSHVVLPFALGLGLFALIVENGKRLVNKPQLCPQLAATVEKGRGGSSSSSKMHKAQKGQ</sequence>
<name>A0A699Z520_HAELA</name>
<organism evidence="4 5">
    <name type="scientific">Haematococcus lacustris</name>
    <name type="common">Green alga</name>
    <name type="synonym">Haematococcus pluvialis</name>
    <dbReference type="NCBI Taxonomy" id="44745"/>
    <lineage>
        <taxon>Eukaryota</taxon>
        <taxon>Viridiplantae</taxon>
        <taxon>Chlorophyta</taxon>
        <taxon>core chlorophytes</taxon>
        <taxon>Chlorophyceae</taxon>
        <taxon>CS clade</taxon>
        <taxon>Chlamydomonadales</taxon>
        <taxon>Haematococcaceae</taxon>
        <taxon>Haematococcus</taxon>
    </lineage>
</organism>
<reference evidence="4 5" key="1">
    <citation type="submission" date="2020-02" db="EMBL/GenBank/DDBJ databases">
        <title>Draft genome sequence of Haematococcus lacustris strain NIES-144.</title>
        <authorList>
            <person name="Morimoto D."/>
            <person name="Nakagawa S."/>
            <person name="Yoshida T."/>
            <person name="Sawayama S."/>
        </authorList>
    </citation>
    <scope>NUCLEOTIDE SEQUENCE [LARGE SCALE GENOMIC DNA]</scope>
    <source>
        <strain evidence="4 5">NIES-144</strain>
    </source>
</reference>
<evidence type="ECO:0000313" key="4">
    <source>
        <dbReference type="EMBL" id="GFH10532.1"/>
    </source>
</evidence>
<keyword evidence="2" id="KW-0472">Membrane</keyword>
<dbReference type="AlphaFoldDB" id="A0A699Z520"/>
<dbReference type="GO" id="GO:0005783">
    <property type="term" value="C:endoplasmic reticulum"/>
    <property type="evidence" value="ECO:0007669"/>
    <property type="project" value="TreeGrafter"/>
</dbReference>
<dbReference type="PROSITE" id="PS50275">
    <property type="entry name" value="SAC"/>
    <property type="match status" value="1"/>
</dbReference>
<dbReference type="GO" id="GO:0043812">
    <property type="term" value="F:phosphatidylinositol-4-phosphate phosphatase activity"/>
    <property type="evidence" value="ECO:0007669"/>
    <property type="project" value="TreeGrafter"/>
</dbReference>
<gene>
    <name evidence="4" type="ORF">HaLaN_05859</name>
</gene>
<evidence type="ECO:0000256" key="2">
    <source>
        <dbReference type="SAM" id="Phobius"/>
    </source>
</evidence>
<feature type="transmembrane region" description="Helical" evidence="2">
    <location>
        <begin position="284"/>
        <end position="307"/>
    </location>
</feature>
<evidence type="ECO:0000256" key="1">
    <source>
        <dbReference type="SAM" id="MobiDB-lite"/>
    </source>
</evidence>
<dbReference type="Proteomes" id="UP000485058">
    <property type="component" value="Unassembled WGS sequence"/>
</dbReference>
<dbReference type="PANTHER" id="PTHR45662">
    <property type="entry name" value="PHOSPHATIDYLINOSITIDE PHOSPHATASE SAC1"/>
    <property type="match status" value="1"/>
</dbReference>
<keyword evidence="2" id="KW-0812">Transmembrane</keyword>
<protein>
    <submittedName>
        <fullName evidence="4">SAC domain-containing protein</fullName>
    </submittedName>
</protein>
<evidence type="ECO:0000313" key="5">
    <source>
        <dbReference type="Proteomes" id="UP000485058"/>
    </source>
</evidence>
<feature type="region of interest" description="Disordered" evidence="1">
    <location>
        <begin position="327"/>
        <end position="347"/>
    </location>
</feature>
<feature type="domain" description="SAC" evidence="3">
    <location>
        <begin position="1"/>
        <end position="104"/>
    </location>
</feature>
<keyword evidence="2" id="KW-1133">Transmembrane helix</keyword>
<proteinExistence type="predicted"/>
<dbReference type="EMBL" id="BLLF01000323">
    <property type="protein sequence ID" value="GFH10532.1"/>
    <property type="molecule type" value="Genomic_DNA"/>
</dbReference>